<reference evidence="1 2" key="1">
    <citation type="submission" date="2024-04" db="EMBL/GenBank/DDBJ databases">
        <title>Okeanomitos corallinicola gen. &amp; sp. nov. (Nostocales, Cyanobacteria), a new toxic marine heterocyst-forming cyanobacterium from a coral reef.</title>
        <authorList>
            <person name="Li H."/>
            <person name="Li R."/>
            <person name="Kang J."/>
            <person name="Hii K.S."/>
            <person name="Mohamed H.F."/>
            <person name="Xu X."/>
            <person name="Luo Z."/>
        </authorList>
    </citation>
    <scope>NUCLEOTIDE SEQUENCE [LARGE SCALE GENOMIC DNA]</scope>
    <source>
        <strain evidence="1 2">TIOX110</strain>
    </source>
</reference>
<protein>
    <recommendedName>
        <fullName evidence="3">Integron gene cassette protein</fullName>
    </recommendedName>
</protein>
<dbReference type="EMBL" id="CP150886">
    <property type="protein sequence ID" value="WZB87788.1"/>
    <property type="molecule type" value="Genomic_DNA"/>
</dbReference>
<proteinExistence type="predicted"/>
<organism evidence="1 2">
    <name type="scientific">Okeanomitos corallinicola TIOX110</name>
    <dbReference type="NCBI Taxonomy" id="3133117"/>
    <lineage>
        <taxon>Bacteria</taxon>
        <taxon>Bacillati</taxon>
        <taxon>Cyanobacteriota</taxon>
        <taxon>Cyanophyceae</taxon>
        <taxon>Nostocales</taxon>
        <taxon>Aphanizomenonaceae</taxon>
        <taxon>Okeanomitos</taxon>
    </lineage>
</organism>
<dbReference type="Proteomes" id="UP001483337">
    <property type="component" value="Chromosome"/>
</dbReference>
<dbReference type="RefSeq" id="WP_353930700.1">
    <property type="nucleotide sequence ID" value="NZ_CP150886.1"/>
</dbReference>
<name>A0ABZ2UUE1_9CYAN</name>
<evidence type="ECO:0000313" key="1">
    <source>
        <dbReference type="EMBL" id="WZB87788.1"/>
    </source>
</evidence>
<accession>A0ABZ2UUE1</accession>
<sequence>MLSIKNNETVGMIQKLEFSLKRIISLVAVLLIALSVIFLLPMQPANARVNAPSRVSLFLPNEWKSMADKSNLEIAAEIDQRLDITRDEIGRAALKIVHGFGTYESTEPVFFAVRDGGVYLFQIRIHWKRKLFVPEREHTTLIQWEVLNNQHFHTVVQSDDSTFAAANFEELNYLFEGLLSNKT</sequence>
<gene>
    <name evidence="1" type="ORF">WJM97_20910</name>
</gene>
<keyword evidence="2" id="KW-1185">Reference proteome</keyword>
<evidence type="ECO:0008006" key="3">
    <source>
        <dbReference type="Google" id="ProtNLM"/>
    </source>
</evidence>
<evidence type="ECO:0000313" key="2">
    <source>
        <dbReference type="Proteomes" id="UP001483337"/>
    </source>
</evidence>